<keyword evidence="4 8" id="KW-0812">Transmembrane</keyword>
<keyword evidence="3" id="KW-1003">Cell membrane</keyword>
<keyword evidence="6 8" id="KW-0472">Membrane</keyword>
<dbReference type="InterPro" id="IPR032808">
    <property type="entry name" value="DoxX"/>
</dbReference>
<feature type="compositionally biased region" description="Low complexity" evidence="7">
    <location>
        <begin position="28"/>
        <end position="41"/>
    </location>
</feature>
<sequence length="216" mass="22832">MSNNTHRTGSTEATQILDSDVLREANAAAAEAETDDWANQRAQDRAARDRALGKVPTSSAPDPVLPAVHKPTTEKFFPSLGLFLLRLVTAGIMGVHGFQKLTDITGTEGFMSSLGLPSPYYMAWGIGIAELLAAVALVFGLLTRVAGLGIAALSIGALAMVQWGAGNPFQSGKAGFVGELELLLAAVGLTLLFVGPGRWSIDGQIRANRRKNKARY</sequence>
<name>A0A1R4IBW7_9ACTN</name>
<evidence type="ECO:0000313" key="9">
    <source>
        <dbReference type="EMBL" id="SJN17229.1"/>
    </source>
</evidence>
<evidence type="ECO:0000256" key="2">
    <source>
        <dbReference type="ARBA" id="ARBA00006679"/>
    </source>
</evidence>
<keyword evidence="5 8" id="KW-1133">Transmembrane helix</keyword>
<protein>
    <submittedName>
        <fullName evidence="9">Membrane protein 2, distant similarity to thiosulphate:quinone oxidoreductase DoxD</fullName>
    </submittedName>
</protein>
<feature type="transmembrane region" description="Helical" evidence="8">
    <location>
        <begin position="145"/>
        <end position="163"/>
    </location>
</feature>
<evidence type="ECO:0000256" key="4">
    <source>
        <dbReference type="ARBA" id="ARBA00022692"/>
    </source>
</evidence>
<evidence type="ECO:0000256" key="8">
    <source>
        <dbReference type="SAM" id="Phobius"/>
    </source>
</evidence>
<evidence type="ECO:0000256" key="1">
    <source>
        <dbReference type="ARBA" id="ARBA00004651"/>
    </source>
</evidence>
<feature type="transmembrane region" description="Helical" evidence="8">
    <location>
        <begin position="119"/>
        <end position="138"/>
    </location>
</feature>
<dbReference type="PANTHER" id="PTHR33452">
    <property type="entry name" value="OXIDOREDUCTASE CATD-RELATED"/>
    <property type="match status" value="1"/>
</dbReference>
<evidence type="ECO:0000256" key="6">
    <source>
        <dbReference type="ARBA" id="ARBA00023136"/>
    </source>
</evidence>
<gene>
    <name evidence="9" type="ORF">FM114_00880</name>
</gene>
<evidence type="ECO:0000256" key="3">
    <source>
        <dbReference type="ARBA" id="ARBA00022475"/>
    </source>
</evidence>
<dbReference type="EMBL" id="FUKQ01000006">
    <property type="protein sequence ID" value="SJN17229.1"/>
    <property type="molecule type" value="Genomic_DNA"/>
</dbReference>
<keyword evidence="10" id="KW-1185">Reference proteome</keyword>
<dbReference type="PANTHER" id="PTHR33452:SF1">
    <property type="entry name" value="INNER MEMBRANE PROTEIN YPHA-RELATED"/>
    <property type="match status" value="1"/>
</dbReference>
<dbReference type="RefSeq" id="WP_179110536.1">
    <property type="nucleotide sequence ID" value="NZ_FUKQ01000006.1"/>
</dbReference>
<accession>A0A1R4IBW7</accession>
<dbReference type="InterPro" id="IPR051907">
    <property type="entry name" value="DoxX-like_oxidoreductase"/>
</dbReference>
<feature type="transmembrane region" description="Helical" evidence="8">
    <location>
        <begin position="80"/>
        <end position="99"/>
    </location>
</feature>
<dbReference type="AlphaFoldDB" id="A0A1R4IBW7"/>
<evidence type="ECO:0000256" key="5">
    <source>
        <dbReference type="ARBA" id="ARBA00022989"/>
    </source>
</evidence>
<comment type="similarity">
    <text evidence="2">Belongs to the DoxX family.</text>
</comment>
<dbReference type="GO" id="GO:0005886">
    <property type="term" value="C:plasma membrane"/>
    <property type="evidence" value="ECO:0007669"/>
    <property type="project" value="UniProtKB-SubCell"/>
</dbReference>
<evidence type="ECO:0000256" key="7">
    <source>
        <dbReference type="SAM" id="MobiDB-lite"/>
    </source>
</evidence>
<comment type="subcellular location">
    <subcellularLocation>
        <location evidence="1">Cell membrane</location>
        <topology evidence="1">Multi-pass membrane protein</topology>
    </subcellularLocation>
</comment>
<dbReference type="STRING" id="1255658.FM114_00880"/>
<dbReference type="Proteomes" id="UP000188342">
    <property type="component" value="Unassembled WGS sequence"/>
</dbReference>
<feature type="region of interest" description="Disordered" evidence="7">
    <location>
        <begin position="28"/>
        <end position="66"/>
    </location>
</feature>
<organism evidence="9 10">
    <name type="scientific">Luteococcus japonicus LSP_Lj1</name>
    <dbReference type="NCBI Taxonomy" id="1255658"/>
    <lineage>
        <taxon>Bacteria</taxon>
        <taxon>Bacillati</taxon>
        <taxon>Actinomycetota</taxon>
        <taxon>Actinomycetes</taxon>
        <taxon>Propionibacteriales</taxon>
        <taxon>Propionibacteriaceae</taxon>
        <taxon>Luteococcus</taxon>
    </lineage>
</organism>
<dbReference type="Pfam" id="PF07681">
    <property type="entry name" value="DoxX"/>
    <property type="match status" value="1"/>
</dbReference>
<feature type="compositionally biased region" description="Basic and acidic residues" evidence="7">
    <location>
        <begin position="42"/>
        <end position="52"/>
    </location>
</feature>
<feature type="transmembrane region" description="Helical" evidence="8">
    <location>
        <begin position="183"/>
        <end position="201"/>
    </location>
</feature>
<evidence type="ECO:0000313" key="10">
    <source>
        <dbReference type="Proteomes" id="UP000188342"/>
    </source>
</evidence>
<reference evidence="9 10" key="1">
    <citation type="submission" date="2017-02" db="EMBL/GenBank/DDBJ databases">
        <authorList>
            <person name="Peterson S.W."/>
        </authorList>
    </citation>
    <scope>NUCLEOTIDE SEQUENCE [LARGE SCALE GENOMIC DNA]</scope>
    <source>
        <strain evidence="9 10">LSP_Lj1</strain>
    </source>
</reference>
<proteinExistence type="inferred from homology"/>